<proteinExistence type="predicted"/>
<name>A0AAV5ARD4_9AGAM</name>
<comment type="caution">
    <text evidence="2">The sequence shown here is derived from an EMBL/GenBank/DDBJ whole genome shotgun (WGS) entry which is preliminary data.</text>
</comment>
<sequence>MWIQSMFPRADNNQLKGEQNWLPWAQTMKDLLENGLWKIIMGEEPKPSPESPKFEIWKAKDSYIRIAYSQCIKQEIIPKLAGLDEKQAWDLMENEFKQLGTGSIVYWFHQLFKMVAGAEDIYEHIKQYETAMRYLANAGVPFPKHTQAAMLLASLPGDSWTSFRLATKVTTTTTFSSMASLICNEIQSQKVTDPSLQNENAMSAKEKKARASGKKFCHN</sequence>
<dbReference type="Pfam" id="PF14223">
    <property type="entry name" value="Retrotran_gag_2"/>
    <property type="match status" value="1"/>
</dbReference>
<evidence type="ECO:0000313" key="2">
    <source>
        <dbReference type="EMBL" id="GJJ15335.1"/>
    </source>
</evidence>
<evidence type="ECO:0000313" key="3">
    <source>
        <dbReference type="Proteomes" id="UP001050691"/>
    </source>
</evidence>
<feature type="compositionally biased region" description="Basic residues" evidence="1">
    <location>
        <begin position="207"/>
        <end position="219"/>
    </location>
</feature>
<dbReference type="EMBL" id="BPWL01000011">
    <property type="protein sequence ID" value="GJJ15335.1"/>
    <property type="molecule type" value="Genomic_DNA"/>
</dbReference>
<accession>A0AAV5ARD4</accession>
<dbReference type="Proteomes" id="UP001050691">
    <property type="component" value="Unassembled WGS sequence"/>
</dbReference>
<keyword evidence="3" id="KW-1185">Reference proteome</keyword>
<reference evidence="2" key="1">
    <citation type="submission" date="2021-10" db="EMBL/GenBank/DDBJ databases">
        <title>De novo Genome Assembly of Clathrus columnatus (Basidiomycota, Fungi) Using Illumina and Nanopore Sequence Data.</title>
        <authorList>
            <person name="Ogiso-Tanaka E."/>
            <person name="Itagaki H."/>
            <person name="Hosoya T."/>
            <person name="Hosaka K."/>
        </authorList>
    </citation>
    <scope>NUCLEOTIDE SEQUENCE</scope>
    <source>
        <strain evidence="2">MO-923</strain>
    </source>
</reference>
<protein>
    <submittedName>
        <fullName evidence="2">Uncharacterized protein</fullName>
    </submittedName>
</protein>
<feature type="region of interest" description="Disordered" evidence="1">
    <location>
        <begin position="193"/>
        <end position="219"/>
    </location>
</feature>
<organism evidence="2 3">
    <name type="scientific">Clathrus columnatus</name>
    <dbReference type="NCBI Taxonomy" id="1419009"/>
    <lineage>
        <taxon>Eukaryota</taxon>
        <taxon>Fungi</taxon>
        <taxon>Dikarya</taxon>
        <taxon>Basidiomycota</taxon>
        <taxon>Agaricomycotina</taxon>
        <taxon>Agaricomycetes</taxon>
        <taxon>Phallomycetidae</taxon>
        <taxon>Phallales</taxon>
        <taxon>Clathraceae</taxon>
        <taxon>Clathrus</taxon>
    </lineage>
</organism>
<dbReference type="AlphaFoldDB" id="A0AAV5ARD4"/>
<gene>
    <name evidence="2" type="ORF">Clacol_009611</name>
</gene>
<evidence type="ECO:0000256" key="1">
    <source>
        <dbReference type="SAM" id="MobiDB-lite"/>
    </source>
</evidence>